<sequence length="178" mass="20196">MTLEIKLRLLSEKTQFISLLNLYHYFRYFSDNQPLMELPKLLYKNQVGFSPQKFDIFATMLRDSSANLLLVKLQAVLTKPNSLLDKKGETGPFYSKLPMQIRHSGAPSCSNKTQRISPQKNEIGSLCSEIPRQICHYWSSASLQCSPCLCFNPASSSLKCIETGDLSHIEEEDRVMGV</sequence>
<dbReference type="EMBL" id="KI394743">
    <property type="protein sequence ID" value="ERN01756.1"/>
    <property type="molecule type" value="Genomic_DNA"/>
</dbReference>
<proteinExistence type="predicted"/>
<dbReference type="Gramene" id="ERN01756">
    <property type="protein sequence ID" value="ERN01756"/>
    <property type="gene ID" value="AMTR_s00097p00140040"/>
</dbReference>
<protein>
    <submittedName>
        <fullName evidence="1">Uncharacterized protein</fullName>
    </submittedName>
</protein>
<name>W1P2G5_AMBTC</name>
<evidence type="ECO:0000313" key="1">
    <source>
        <dbReference type="EMBL" id="ERN01756.1"/>
    </source>
</evidence>
<dbReference type="AlphaFoldDB" id="W1P2G5"/>
<accession>W1P2G5</accession>
<reference evidence="2" key="1">
    <citation type="journal article" date="2013" name="Science">
        <title>The Amborella genome and the evolution of flowering plants.</title>
        <authorList>
            <consortium name="Amborella Genome Project"/>
        </authorList>
    </citation>
    <scope>NUCLEOTIDE SEQUENCE [LARGE SCALE GENOMIC DNA]</scope>
</reference>
<gene>
    <name evidence="1" type="ORF">AMTR_s00097p00140040</name>
</gene>
<dbReference type="HOGENOM" id="CLU_1512630_0_0_1"/>
<dbReference type="Proteomes" id="UP000017836">
    <property type="component" value="Unassembled WGS sequence"/>
</dbReference>
<keyword evidence="2" id="KW-1185">Reference proteome</keyword>
<evidence type="ECO:0000313" key="2">
    <source>
        <dbReference type="Proteomes" id="UP000017836"/>
    </source>
</evidence>
<organism evidence="1 2">
    <name type="scientific">Amborella trichopoda</name>
    <dbReference type="NCBI Taxonomy" id="13333"/>
    <lineage>
        <taxon>Eukaryota</taxon>
        <taxon>Viridiplantae</taxon>
        <taxon>Streptophyta</taxon>
        <taxon>Embryophyta</taxon>
        <taxon>Tracheophyta</taxon>
        <taxon>Spermatophyta</taxon>
        <taxon>Magnoliopsida</taxon>
        <taxon>Amborellales</taxon>
        <taxon>Amborellaceae</taxon>
        <taxon>Amborella</taxon>
    </lineage>
</organism>